<proteinExistence type="predicted"/>
<protein>
    <submittedName>
        <fullName evidence="1">Uncharacterized protein</fullName>
    </submittedName>
</protein>
<keyword evidence="2" id="KW-1185">Reference proteome</keyword>
<evidence type="ECO:0000313" key="1">
    <source>
        <dbReference type="EMBL" id="GKT29787.1"/>
    </source>
</evidence>
<dbReference type="Proteomes" id="UP001057375">
    <property type="component" value="Unassembled WGS sequence"/>
</dbReference>
<sequence>MCCCPIPRDVPNIVSPDFPSIKATLDLKYDGSLHAQRLLKGIVSYESFSRISIPFSPSSRIRGAYICLNGLECPEEIPSYLKFTFTSSTGVTTTKGFKFLRDTKDIFWYKIPIHLPDVALCEISRKKEKDFSISSLVFFRKETHEEIKAREAREKLWSEAPVVKAEFVKEGDEESEGRDSIPIQCDDPKLVKPSFSMVKCKDDSYSKESKYYDNSLDAQRMLKGEYGVDSSSHLSIPFPSPCPMEGAYICVDMFNSSLSLLFTFTDCYGKKTYKKYEFSEPKHYYEWHFLPIDLDNVVLCEIEGKRTWGEQSSRRFCIFSLIFTRQEESEIIERLSLLPWK</sequence>
<evidence type="ECO:0000313" key="2">
    <source>
        <dbReference type="Proteomes" id="UP001057375"/>
    </source>
</evidence>
<gene>
    <name evidence="1" type="ORF">ADUPG1_014198</name>
</gene>
<organism evidence="1 2">
    <name type="scientific">Aduncisulcus paluster</name>
    <dbReference type="NCBI Taxonomy" id="2918883"/>
    <lineage>
        <taxon>Eukaryota</taxon>
        <taxon>Metamonada</taxon>
        <taxon>Carpediemonas-like organisms</taxon>
        <taxon>Aduncisulcus</taxon>
    </lineage>
</organism>
<accession>A0ABQ5KB65</accession>
<reference evidence="1" key="1">
    <citation type="submission" date="2022-03" db="EMBL/GenBank/DDBJ databases">
        <title>Draft genome sequence of Aduncisulcus paluster, a free-living microaerophilic Fornicata.</title>
        <authorList>
            <person name="Yuyama I."/>
            <person name="Kume K."/>
            <person name="Tamura T."/>
            <person name="Inagaki Y."/>
            <person name="Hashimoto T."/>
        </authorList>
    </citation>
    <scope>NUCLEOTIDE SEQUENCE</scope>
    <source>
        <strain evidence="1">NY0171</strain>
    </source>
</reference>
<name>A0ABQ5KB65_9EUKA</name>
<comment type="caution">
    <text evidence="1">The sequence shown here is derived from an EMBL/GenBank/DDBJ whole genome shotgun (WGS) entry which is preliminary data.</text>
</comment>
<dbReference type="EMBL" id="BQXS01013854">
    <property type="protein sequence ID" value="GKT29787.1"/>
    <property type="molecule type" value="Genomic_DNA"/>
</dbReference>